<dbReference type="PANTHER" id="PTHR46652">
    <property type="entry name" value="LEUCINE-RICH REPEAT AND IQ DOMAIN-CONTAINING PROTEIN 1-RELATED"/>
    <property type="match status" value="1"/>
</dbReference>
<evidence type="ECO:0000313" key="5">
    <source>
        <dbReference type="Proteomes" id="UP001642409"/>
    </source>
</evidence>
<dbReference type="InterPro" id="IPR001611">
    <property type="entry name" value="Leu-rich_rpt"/>
</dbReference>
<dbReference type="InterPro" id="IPR032675">
    <property type="entry name" value="LRR_dom_sf"/>
</dbReference>
<sequence length="380" mass="44129">MIEISSVENGKIQHLSEYDQIMIRLFQDKVLDGVLEIKDNQELTNLDFIQNLSVCKLKLENCQNIQHQIFNDTITELYITKCKFTNLLDFQINNLEVLSLQENRITDIQNVIVKMKYNSKFSKLLKLDISEQLNFTQNNKSISKKSLNVNIEQLKKQDSITNLVKFTLEGNGITDIDELSTFVSLKELNLSQNKNVNINSIKHLTQLTKLSLENCKLANIQNISFVINLTDLNLNENQVDITPLSNLSQLNNLYLFGCGLANVQISPFQNLLQLVYLQLEANEIYDISILSKLINLKDLELQCNNINDISSLQNLENLIFLDISHCEIKYFSVLRKLINLEELYMCENRYFDISQIQYLVKLRKLDYAVVIFSIYRLQDH</sequence>
<accession>A0AA86PE27</accession>
<reference evidence="3" key="1">
    <citation type="submission" date="2023-06" db="EMBL/GenBank/DDBJ databases">
        <authorList>
            <person name="Kurt Z."/>
        </authorList>
    </citation>
    <scope>NUCLEOTIDE SEQUENCE</scope>
</reference>
<dbReference type="InterPro" id="IPR050836">
    <property type="entry name" value="SDS22/Internalin_LRR"/>
</dbReference>
<dbReference type="SUPFAM" id="SSF52058">
    <property type="entry name" value="L domain-like"/>
    <property type="match status" value="1"/>
</dbReference>
<evidence type="ECO:0000313" key="3">
    <source>
        <dbReference type="EMBL" id="CAI9936216.1"/>
    </source>
</evidence>
<keyword evidence="1" id="KW-0433">Leucine-rich repeat</keyword>
<evidence type="ECO:0000313" key="4">
    <source>
        <dbReference type="EMBL" id="CAL6075957.1"/>
    </source>
</evidence>
<protein>
    <submittedName>
        <fullName evidence="3">Uncharacterized protein</fullName>
    </submittedName>
</protein>
<dbReference type="Proteomes" id="UP001642409">
    <property type="component" value="Unassembled WGS sequence"/>
</dbReference>
<dbReference type="EMBL" id="CAXDID020000317">
    <property type="protein sequence ID" value="CAL6075957.1"/>
    <property type="molecule type" value="Genomic_DNA"/>
</dbReference>
<reference evidence="4 5" key="2">
    <citation type="submission" date="2024-07" db="EMBL/GenBank/DDBJ databases">
        <authorList>
            <person name="Akdeniz Z."/>
        </authorList>
    </citation>
    <scope>NUCLEOTIDE SEQUENCE [LARGE SCALE GENOMIC DNA]</scope>
</reference>
<dbReference type="PANTHER" id="PTHR46652:SF3">
    <property type="entry name" value="LEUCINE-RICH REPEAT-CONTAINING PROTEIN 9"/>
    <property type="match status" value="1"/>
</dbReference>
<dbReference type="Gene3D" id="3.80.10.10">
    <property type="entry name" value="Ribonuclease Inhibitor"/>
    <property type="match status" value="2"/>
</dbReference>
<name>A0AA86PE27_9EUKA</name>
<keyword evidence="5" id="KW-1185">Reference proteome</keyword>
<proteinExistence type="predicted"/>
<dbReference type="SMART" id="SM00365">
    <property type="entry name" value="LRR_SD22"/>
    <property type="match status" value="4"/>
</dbReference>
<organism evidence="3">
    <name type="scientific">Hexamita inflata</name>
    <dbReference type="NCBI Taxonomy" id="28002"/>
    <lineage>
        <taxon>Eukaryota</taxon>
        <taxon>Metamonada</taxon>
        <taxon>Diplomonadida</taxon>
        <taxon>Hexamitidae</taxon>
        <taxon>Hexamitinae</taxon>
        <taxon>Hexamita</taxon>
    </lineage>
</organism>
<keyword evidence="2" id="KW-0677">Repeat</keyword>
<dbReference type="EMBL" id="CATOUU010000634">
    <property type="protein sequence ID" value="CAI9936216.1"/>
    <property type="molecule type" value="Genomic_DNA"/>
</dbReference>
<dbReference type="AlphaFoldDB" id="A0AA86PE27"/>
<evidence type="ECO:0000256" key="1">
    <source>
        <dbReference type="ARBA" id="ARBA00022614"/>
    </source>
</evidence>
<comment type="caution">
    <text evidence="3">The sequence shown here is derived from an EMBL/GenBank/DDBJ whole genome shotgun (WGS) entry which is preliminary data.</text>
</comment>
<evidence type="ECO:0000256" key="2">
    <source>
        <dbReference type="ARBA" id="ARBA00022737"/>
    </source>
</evidence>
<gene>
    <name evidence="3" type="ORF">HINF_LOCUS23861</name>
    <name evidence="4" type="ORF">HINF_LOCUS57456</name>
</gene>
<dbReference type="PROSITE" id="PS51450">
    <property type="entry name" value="LRR"/>
    <property type="match status" value="5"/>
</dbReference>